<accession>A0A6J5MEM2</accession>
<evidence type="ECO:0000313" key="3">
    <source>
        <dbReference type="EMBL" id="CAB4162905.1"/>
    </source>
</evidence>
<dbReference type="InterPro" id="IPR002156">
    <property type="entry name" value="RNaseH_domain"/>
</dbReference>
<proteinExistence type="predicted"/>
<organism evidence="2">
    <name type="scientific">uncultured Caudovirales phage</name>
    <dbReference type="NCBI Taxonomy" id="2100421"/>
    <lineage>
        <taxon>Viruses</taxon>
        <taxon>Duplodnaviria</taxon>
        <taxon>Heunggongvirae</taxon>
        <taxon>Uroviricota</taxon>
        <taxon>Caudoviricetes</taxon>
        <taxon>Peduoviridae</taxon>
        <taxon>Maltschvirus</taxon>
        <taxon>Maltschvirus maltsch</taxon>
    </lineage>
</organism>
<dbReference type="SUPFAM" id="SSF53098">
    <property type="entry name" value="Ribonuclease H-like"/>
    <property type="match status" value="1"/>
</dbReference>
<dbReference type="EMBL" id="LR796737">
    <property type="protein sequence ID" value="CAB4162905.1"/>
    <property type="molecule type" value="Genomic_DNA"/>
</dbReference>
<reference evidence="2" key="1">
    <citation type="submission" date="2020-04" db="EMBL/GenBank/DDBJ databases">
        <authorList>
            <person name="Chiriac C."/>
            <person name="Salcher M."/>
            <person name="Ghai R."/>
            <person name="Kavagutti S V."/>
        </authorList>
    </citation>
    <scope>NUCLEOTIDE SEQUENCE</scope>
</reference>
<dbReference type="EMBL" id="LR796418">
    <property type="protein sequence ID" value="CAB4143560.1"/>
    <property type="molecule type" value="Genomic_DNA"/>
</dbReference>
<evidence type="ECO:0000259" key="1">
    <source>
        <dbReference type="PROSITE" id="PS50879"/>
    </source>
</evidence>
<protein>
    <submittedName>
        <fullName evidence="2">RnhA Ribonuclease HI</fullName>
    </submittedName>
</protein>
<dbReference type="PANTHER" id="PTHR46387">
    <property type="entry name" value="POLYNUCLEOTIDYL TRANSFERASE, RIBONUCLEASE H-LIKE SUPERFAMILY PROTEIN"/>
    <property type="match status" value="1"/>
</dbReference>
<dbReference type="PROSITE" id="PS50879">
    <property type="entry name" value="RNASE_H_1"/>
    <property type="match status" value="1"/>
</dbReference>
<sequence length="144" mass="16374">MNIEVFCDGASRGQGQKKIGEAACATVVYKNKKKVVQFARGLGARTNNEAEYEAVITALLICIMSDFIDPIIYTDSAVVANQVNKKWKCKNLALMPLLMTIEEIQAEYRFRLIQVPRNLVWEPDYLANQFLDQLQVRKDSDLDK</sequence>
<evidence type="ECO:0000313" key="2">
    <source>
        <dbReference type="EMBL" id="CAB4143560.1"/>
    </source>
</evidence>
<dbReference type="GO" id="GO:0004523">
    <property type="term" value="F:RNA-DNA hybrid ribonuclease activity"/>
    <property type="evidence" value="ECO:0007669"/>
    <property type="project" value="InterPro"/>
</dbReference>
<dbReference type="InterPro" id="IPR036397">
    <property type="entry name" value="RNaseH_sf"/>
</dbReference>
<dbReference type="Gene3D" id="3.30.420.10">
    <property type="entry name" value="Ribonuclease H-like superfamily/Ribonuclease H"/>
    <property type="match status" value="1"/>
</dbReference>
<dbReference type="InterPro" id="IPR012337">
    <property type="entry name" value="RNaseH-like_sf"/>
</dbReference>
<dbReference type="PANTHER" id="PTHR46387:SF2">
    <property type="entry name" value="RIBONUCLEASE HI"/>
    <property type="match status" value="1"/>
</dbReference>
<feature type="domain" description="RNase H type-1" evidence="1">
    <location>
        <begin position="1"/>
        <end position="140"/>
    </location>
</feature>
<dbReference type="GO" id="GO:0003676">
    <property type="term" value="F:nucleic acid binding"/>
    <property type="evidence" value="ECO:0007669"/>
    <property type="project" value="InterPro"/>
</dbReference>
<name>A0A6J5MEM2_9CAUD</name>
<gene>
    <name evidence="2" type="ORF">UFOVP436_175</name>
    <name evidence="3" type="ORF">UFOVP784_175</name>
</gene>
<dbReference type="Pfam" id="PF00075">
    <property type="entry name" value="RNase_H"/>
    <property type="match status" value="1"/>
</dbReference>